<dbReference type="Gene3D" id="3.40.50.150">
    <property type="entry name" value="Vaccinia Virus protein VP39"/>
    <property type="match status" value="1"/>
</dbReference>
<dbReference type="RefSeq" id="WP_121156976.1">
    <property type="nucleotide sequence ID" value="NZ_RBKT01000001.1"/>
</dbReference>
<gene>
    <name evidence="2" type="ORF">BDK92_2655</name>
</gene>
<evidence type="ECO:0000259" key="1">
    <source>
        <dbReference type="Pfam" id="PF13649"/>
    </source>
</evidence>
<dbReference type="EMBL" id="RBKT01000001">
    <property type="protein sequence ID" value="RKR88341.1"/>
    <property type="molecule type" value="Genomic_DNA"/>
</dbReference>
<name>A0A495JHT9_9ACTN</name>
<feature type="domain" description="Methyltransferase" evidence="1">
    <location>
        <begin position="42"/>
        <end position="140"/>
    </location>
</feature>
<organism evidence="2 3">
    <name type="scientific">Micromonospora pisi</name>
    <dbReference type="NCBI Taxonomy" id="589240"/>
    <lineage>
        <taxon>Bacteria</taxon>
        <taxon>Bacillati</taxon>
        <taxon>Actinomycetota</taxon>
        <taxon>Actinomycetes</taxon>
        <taxon>Micromonosporales</taxon>
        <taxon>Micromonosporaceae</taxon>
        <taxon>Micromonospora</taxon>
    </lineage>
</organism>
<dbReference type="InterPro" id="IPR029063">
    <property type="entry name" value="SAM-dependent_MTases_sf"/>
</dbReference>
<dbReference type="AlphaFoldDB" id="A0A495JHT9"/>
<reference evidence="2 3" key="1">
    <citation type="submission" date="2018-10" db="EMBL/GenBank/DDBJ databases">
        <title>Sequencing the genomes of 1000 actinobacteria strains.</title>
        <authorList>
            <person name="Klenk H.-P."/>
        </authorList>
    </citation>
    <scope>NUCLEOTIDE SEQUENCE [LARGE SCALE GENOMIC DNA]</scope>
    <source>
        <strain evidence="2 3">DSM 45175</strain>
    </source>
</reference>
<keyword evidence="3" id="KW-1185">Reference proteome</keyword>
<evidence type="ECO:0000313" key="3">
    <source>
        <dbReference type="Proteomes" id="UP000277671"/>
    </source>
</evidence>
<dbReference type="Pfam" id="PF13649">
    <property type="entry name" value="Methyltransf_25"/>
    <property type="match status" value="1"/>
</dbReference>
<dbReference type="OrthoDB" id="4528595at2"/>
<dbReference type="CDD" id="cd02440">
    <property type="entry name" value="AdoMet_MTases"/>
    <property type="match status" value="1"/>
</dbReference>
<evidence type="ECO:0000313" key="2">
    <source>
        <dbReference type="EMBL" id="RKR88341.1"/>
    </source>
</evidence>
<dbReference type="Proteomes" id="UP000277671">
    <property type="component" value="Unassembled WGS sequence"/>
</dbReference>
<dbReference type="SUPFAM" id="SSF53335">
    <property type="entry name" value="S-adenosyl-L-methionine-dependent methyltransferases"/>
    <property type="match status" value="1"/>
</dbReference>
<sequence length="243" mass="26242">MNDPYQRSAEYIDILIAEAWGFFAPGLAEALRGLSGTTGVTVDLGAGSGRGVAVICAALPDDSPVLAVEPSPSLRAVLLARAHEDVRLRERVTVSPTDALGTPLPDHIRALVAMNMIGHLSPDDRQVLWGRAAPRLVPGGGVILNLSPPTSPTHIARSRMSSRKVGDLTYEGWASAEVVGDHQVRWHMTYLVQRDGQPVSELVVEYDWWVLDEAELGKELAEHGLTTRRTGPPDAGMYVATRN</sequence>
<accession>A0A495JHT9</accession>
<protein>
    <recommendedName>
        <fullName evidence="1">Methyltransferase domain-containing protein</fullName>
    </recommendedName>
</protein>
<proteinExistence type="predicted"/>
<dbReference type="InterPro" id="IPR041698">
    <property type="entry name" value="Methyltransf_25"/>
</dbReference>
<comment type="caution">
    <text evidence="2">The sequence shown here is derived from an EMBL/GenBank/DDBJ whole genome shotgun (WGS) entry which is preliminary data.</text>
</comment>